<keyword evidence="1" id="KW-0472">Membrane</keyword>
<protein>
    <recommendedName>
        <fullName evidence="4">P-loop containing nucleoside triphosphate hydrolase protein</fullName>
    </recommendedName>
</protein>
<dbReference type="Proteomes" id="UP000039046">
    <property type="component" value="Unassembled WGS sequence"/>
</dbReference>
<keyword evidence="1" id="KW-0812">Transmembrane</keyword>
<dbReference type="InterPro" id="IPR040632">
    <property type="entry name" value="Sulfotransfer_4"/>
</dbReference>
<dbReference type="Pfam" id="PF17784">
    <property type="entry name" value="Sulfotransfer_4"/>
    <property type="match status" value="1"/>
</dbReference>
<evidence type="ECO:0000313" key="2">
    <source>
        <dbReference type="EMBL" id="CEJ83163.1"/>
    </source>
</evidence>
<dbReference type="InterPro" id="IPR027417">
    <property type="entry name" value="P-loop_NTPase"/>
</dbReference>
<dbReference type="STRING" id="1531966.A0A0A1SRY3"/>
<dbReference type="HOGENOM" id="CLU_061199_3_0_1"/>
<feature type="transmembrane region" description="Helical" evidence="1">
    <location>
        <begin position="289"/>
        <end position="309"/>
    </location>
</feature>
<keyword evidence="3" id="KW-1185">Reference proteome</keyword>
<accession>A0A0A1SRY3</accession>
<reference evidence="2 3" key="1">
    <citation type="journal article" date="2015" name="Genome Announc.">
        <title>Draft Genome Sequence and Gene Annotation of the Entomopathogenic Fungus Verticillium hemipterigenum.</title>
        <authorList>
            <person name="Horn F."/>
            <person name="Habel A."/>
            <person name="Scharf D.H."/>
            <person name="Dworschak J."/>
            <person name="Brakhage A.A."/>
            <person name="Guthke R."/>
            <person name="Hertweck C."/>
            <person name="Linde J."/>
        </authorList>
    </citation>
    <scope>NUCLEOTIDE SEQUENCE [LARGE SCALE GENOMIC DNA]</scope>
</reference>
<dbReference type="OrthoDB" id="408152at2759"/>
<dbReference type="PANTHER" id="PTHR36978">
    <property type="entry name" value="P-LOOP CONTAINING NUCLEOTIDE TRIPHOSPHATE HYDROLASE"/>
    <property type="match status" value="1"/>
</dbReference>
<keyword evidence="1" id="KW-1133">Transmembrane helix</keyword>
<dbReference type="Gene3D" id="3.40.50.300">
    <property type="entry name" value="P-loop containing nucleotide triphosphate hydrolases"/>
    <property type="match status" value="1"/>
</dbReference>
<dbReference type="SUPFAM" id="SSF52540">
    <property type="entry name" value="P-loop containing nucleoside triphosphate hydrolases"/>
    <property type="match status" value="1"/>
</dbReference>
<evidence type="ECO:0008006" key="4">
    <source>
        <dbReference type="Google" id="ProtNLM"/>
    </source>
</evidence>
<dbReference type="EMBL" id="CDHN01000001">
    <property type="protein sequence ID" value="CEJ83163.1"/>
    <property type="molecule type" value="Genomic_DNA"/>
</dbReference>
<dbReference type="AlphaFoldDB" id="A0A0A1SRY3"/>
<sequence>MSPKADHKNPFTHSPRRHCKNYQILFQISKINMSSRIIDTFERDGPERKTKVIVATVSRTATISMYLAAQILGYTPYHMKEAIFDSECKDLEVINEALVAQYNRFSRIQRYTKGDWDKFFKQYDFIVEIPAFFGIDMLEAYADDPDVLFILVERNPDRWATSVNKTIGKGTQGLFKFPMNILTPWNKQLHVFTTFNKYWYGVWSSSTTYGAADNHAGLCRAYTEYLSTAKKILPKDRLLHLRLEDGLDWDKLCNFLDKPVPKEPFPCENDAGDFEKVIGDWIGPRVMNAALKLGSVVVVGLGLAGAFVWRTQGISQKWI</sequence>
<gene>
    <name evidence="2" type="ORF">VHEMI03184</name>
</gene>
<name>A0A0A1SRY3_9HYPO</name>
<evidence type="ECO:0000256" key="1">
    <source>
        <dbReference type="SAM" id="Phobius"/>
    </source>
</evidence>
<dbReference type="PANTHER" id="PTHR36978:SF4">
    <property type="entry name" value="P-LOOP CONTAINING NUCLEOSIDE TRIPHOSPHATE HYDROLASE PROTEIN"/>
    <property type="match status" value="1"/>
</dbReference>
<evidence type="ECO:0000313" key="3">
    <source>
        <dbReference type="Proteomes" id="UP000039046"/>
    </source>
</evidence>
<proteinExistence type="predicted"/>
<organism evidence="2 3">
    <name type="scientific">[Torrubiella] hemipterigena</name>
    <dbReference type="NCBI Taxonomy" id="1531966"/>
    <lineage>
        <taxon>Eukaryota</taxon>
        <taxon>Fungi</taxon>
        <taxon>Dikarya</taxon>
        <taxon>Ascomycota</taxon>
        <taxon>Pezizomycotina</taxon>
        <taxon>Sordariomycetes</taxon>
        <taxon>Hypocreomycetidae</taxon>
        <taxon>Hypocreales</taxon>
        <taxon>Clavicipitaceae</taxon>
        <taxon>Clavicipitaceae incertae sedis</taxon>
        <taxon>'Torrubiella' clade</taxon>
    </lineage>
</organism>